<evidence type="ECO:0000313" key="1">
    <source>
        <dbReference type="EMBL" id="KAG2436406.1"/>
    </source>
</evidence>
<comment type="caution">
    <text evidence="1">The sequence shown here is derived from an EMBL/GenBank/DDBJ whole genome shotgun (WGS) entry which is preliminary data.</text>
</comment>
<sequence>MPLVGLEPAAELLPGPLAQPLLLHTFVALTNQHRPEQGCLILDFLPENPTDPATALSLATGFGTAGVLRVRRRKGPLQGRALRTRLETRFQEAKSDAAVMAIVEQLNSTWDTRLQLLTNDCRHYAAALLTALTGRSYALNDVQIR</sequence>
<dbReference type="AlphaFoldDB" id="A0A835W5F4"/>
<protein>
    <submittedName>
        <fullName evidence="1">Uncharacterized protein</fullName>
    </submittedName>
</protein>
<dbReference type="EMBL" id="JAEHOC010000013">
    <property type="protein sequence ID" value="KAG2436406.1"/>
    <property type="molecule type" value="Genomic_DNA"/>
</dbReference>
<evidence type="ECO:0000313" key="2">
    <source>
        <dbReference type="Proteomes" id="UP000650467"/>
    </source>
</evidence>
<dbReference type="Proteomes" id="UP000650467">
    <property type="component" value="Unassembled WGS sequence"/>
</dbReference>
<organism evidence="1 2">
    <name type="scientific">Chlamydomonas incerta</name>
    <dbReference type="NCBI Taxonomy" id="51695"/>
    <lineage>
        <taxon>Eukaryota</taxon>
        <taxon>Viridiplantae</taxon>
        <taxon>Chlorophyta</taxon>
        <taxon>core chlorophytes</taxon>
        <taxon>Chlorophyceae</taxon>
        <taxon>CS clade</taxon>
        <taxon>Chlamydomonadales</taxon>
        <taxon>Chlamydomonadaceae</taxon>
        <taxon>Chlamydomonas</taxon>
    </lineage>
</organism>
<accession>A0A835W5F4</accession>
<gene>
    <name evidence="1" type="ORF">HXX76_006710</name>
</gene>
<keyword evidence="2" id="KW-1185">Reference proteome</keyword>
<dbReference type="PANTHER" id="PTHR36342">
    <property type="entry name" value="PTB DOMAIN ENGULFMENT ADAPTER"/>
    <property type="match status" value="1"/>
</dbReference>
<dbReference type="OrthoDB" id="530022at2759"/>
<dbReference type="PANTHER" id="PTHR36342:SF1">
    <property type="entry name" value="PTB DOMAIN ENGULFMENT ADAPTER"/>
    <property type="match status" value="1"/>
</dbReference>
<reference evidence="1" key="1">
    <citation type="journal article" date="2020" name="bioRxiv">
        <title>Comparative genomics of Chlamydomonas.</title>
        <authorList>
            <person name="Craig R.J."/>
            <person name="Hasan A.R."/>
            <person name="Ness R.W."/>
            <person name="Keightley P.D."/>
        </authorList>
    </citation>
    <scope>NUCLEOTIDE SEQUENCE</scope>
    <source>
        <strain evidence="1">SAG 7.73</strain>
    </source>
</reference>
<proteinExistence type="predicted"/>
<name>A0A835W5F4_CHLIN</name>